<dbReference type="EMBL" id="JAJJMB010002020">
    <property type="protein sequence ID" value="KAI3953636.1"/>
    <property type="molecule type" value="Genomic_DNA"/>
</dbReference>
<dbReference type="GO" id="GO:0015935">
    <property type="term" value="C:small ribosomal subunit"/>
    <property type="evidence" value="ECO:0007669"/>
    <property type="project" value="InterPro"/>
</dbReference>
<evidence type="ECO:0000256" key="2">
    <source>
        <dbReference type="ARBA" id="ARBA00023274"/>
    </source>
</evidence>
<evidence type="ECO:0000313" key="3">
    <source>
        <dbReference type="EMBL" id="KAI3953636.1"/>
    </source>
</evidence>
<proteinExistence type="predicted"/>
<dbReference type="PANTHER" id="PTHR11489">
    <property type="entry name" value="40S RIBOSOMAL PROTEIN SA"/>
    <property type="match status" value="1"/>
</dbReference>
<organism evidence="3 4">
    <name type="scientific">Papaver atlanticum</name>
    <dbReference type="NCBI Taxonomy" id="357466"/>
    <lineage>
        <taxon>Eukaryota</taxon>
        <taxon>Viridiplantae</taxon>
        <taxon>Streptophyta</taxon>
        <taxon>Embryophyta</taxon>
        <taxon>Tracheophyta</taxon>
        <taxon>Spermatophyta</taxon>
        <taxon>Magnoliopsida</taxon>
        <taxon>Ranunculales</taxon>
        <taxon>Papaveraceae</taxon>
        <taxon>Papaveroideae</taxon>
        <taxon>Papaver</taxon>
    </lineage>
</organism>
<feature type="non-terminal residue" evidence="3">
    <location>
        <position position="1"/>
    </location>
</feature>
<dbReference type="GO" id="GO:0006412">
    <property type="term" value="P:translation"/>
    <property type="evidence" value="ECO:0007669"/>
    <property type="project" value="InterPro"/>
</dbReference>
<evidence type="ECO:0000256" key="1">
    <source>
        <dbReference type="ARBA" id="ARBA00022980"/>
    </source>
</evidence>
<keyword evidence="2" id="KW-0687">Ribonucleoprotein</keyword>
<sequence>QEYEIPRNPPWFVVMLLLCGSLRRRKRKGDTTTHSTPCPATTIMAKVLSQKGEGLQMLLTADVHLGNVSFQIESFKEGADSINILNLGKTLEKLMMAARVITSMDNPQDVIVQSTSRPYE</sequence>
<gene>
    <name evidence="3" type="ORF">MKW98_017460</name>
</gene>
<dbReference type="SUPFAM" id="SSF52313">
    <property type="entry name" value="Ribosomal protein S2"/>
    <property type="match status" value="1"/>
</dbReference>
<dbReference type="Proteomes" id="UP001202328">
    <property type="component" value="Unassembled WGS sequence"/>
</dbReference>
<evidence type="ECO:0000313" key="4">
    <source>
        <dbReference type="Proteomes" id="UP001202328"/>
    </source>
</evidence>
<dbReference type="GO" id="GO:0003735">
    <property type="term" value="F:structural constituent of ribosome"/>
    <property type="evidence" value="ECO:0007669"/>
    <property type="project" value="InterPro"/>
</dbReference>
<protein>
    <submittedName>
        <fullName evidence="3">Uncharacterized protein</fullName>
    </submittedName>
</protein>
<name>A0AAD4TEH6_9MAGN</name>
<dbReference type="Gene3D" id="3.40.50.10490">
    <property type="entry name" value="Glucose-6-phosphate isomerase like protein, domain 1"/>
    <property type="match status" value="1"/>
</dbReference>
<dbReference type="AlphaFoldDB" id="A0AAD4TEH6"/>
<keyword evidence="1" id="KW-0689">Ribosomal protein</keyword>
<comment type="caution">
    <text evidence="3">The sequence shown here is derived from an EMBL/GenBank/DDBJ whole genome shotgun (WGS) entry which is preliminary data.</text>
</comment>
<dbReference type="InterPro" id="IPR005707">
    <property type="entry name" value="Ribosomal_uS2_euk/arc"/>
</dbReference>
<dbReference type="InterPro" id="IPR023591">
    <property type="entry name" value="Ribosomal_uS2_flav_dom_sf"/>
</dbReference>
<keyword evidence="4" id="KW-1185">Reference proteome</keyword>
<reference evidence="3" key="1">
    <citation type="submission" date="2022-04" db="EMBL/GenBank/DDBJ databases">
        <title>A functionally conserved STORR gene fusion in Papaver species that diverged 16.8 million years ago.</title>
        <authorList>
            <person name="Catania T."/>
        </authorList>
    </citation>
    <scope>NUCLEOTIDE SEQUENCE</scope>
    <source>
        <strain evidence="3">S-188037</strain>
    </source>
</reference>
<accession>A0AAD4TEH6</accession>